<sequence>MKKSLLLLALLTFGCSKKPVDMDEVLFDRADRWITNSNYSSFFFYNIKVYNGPAFTKHSNGGKKEKGEIKNGYKSGIWSGWDKDGNKRYSGSYRFGQEHGSWIGWHKNGKKKYEGDYNKGKQVDKWTYYNNGGKKTSEEIYIVCDEQCEDEHYPRPCLREGKIKTSKEF</sequence>
<name>A0A381TES1_9ZZZZ</name>
<evidence type="ECO:0000313" key="1">
    <source>
        <dbReference type="EMBL" id="SVA14249.1"/>
    </source>
</evidence>
<dbReference type="EMBL" id="UINC01004428">
    <property type="protein sequence ID" value="SVA14249.1"/>
    <property type="molecule type" value="Genomic_DNA"/>
</dbReference>
<dbReference type="AlphaFoldDB" id="A0A381TES1"/>
<protein>
    <recommendedName>
        <fullName evidence="2">MORN repeat protein</fullName>
    </recommendedName>
</protein>
<organism evidence="1">
    <name type="scientific">marine metagenome</name>
    <dbReference type="NCBI Taxonomy" id="408172"/>
    <lineage>
        <taxon>unclassified sequences</taxon>
        <taxon>metagenomes</taxon>
        <taxon>ecological metagenomes</taxon>
    </lineage>
</organism>
<proteinExistence type="predicted"/>
<dbReference type="Gene3D" id="3.90.930.1">
    <property type="match status" value="1"/>
</dbReference>
<evidence type="ECO:0008006" key="2">
    <source>
        <dbReference type="Google" id="ProtNLM"/>
    </source>
</evidence>
<gene>
    <name evidence="1" type="ORF">METZ01_LOCUS67103</name>
</gene>
<dbReference type="SUPFAM" id="SSF82185">
    <property type="entry name" value="Histone H3 K4-specific methyltransferase SET7/9 N-terminal domain"/>
    <property type="match status" value="1"/>
</dbReference>
<accession>A0A381TES1</accession>
<reference evidence="1" key="1">
    <citation type="submission" date="2018-05" db="EMBL/GenBank/DDBJ databases">
        <authorList>
            <person name="Lanie J.A."/>
            <person name="Ng W.-L."/>
            <person name="Kazmierczak K.M."/>
            <person name="Andrzejewski T.M."/>
            <person name="Davidsen T.M."/>
            <person name="Wayne K.J."/>
            <person name="Tettelin H."/>
            <person name="Glass J.I."/>
            <person name="Rusch D."/>
            <person name="Podicherti R."/>
            <person name="Tsui H.-C.T."/>
            <person name="Winkler M.E."/>
        </authorList>
    </citation>
    <scope>NUCLEOTIDE SEQUENCE</scope>
</reference>
<dbReference type="PROSITE" id="PS51257">
    <property type="entry name" value="PROKAR_LIPOPROTEIN"/>
    <property type="match status" value="1"/>
</dbReference>